<comment type="caution">
    <text evidence="11">The sequence shown here is derived from an EMBL/GenBank/DDBJ whole genome shotgun (WGS) entry which is preliminary data.</text>
</comment>
<dbReference type="InterPro" id="IPR003593">
    <property type="entry name" value="AAA+_ATPase"/>
</dbReference>
<dbReference type="Pfam" id="PF00448">
    <property type="entry name" value="SRP54"/>
    <property type="match status" value="1"/>
</dbReference>
<dbReference type="InterPro" id="IPR004780">
    <property type="entry name" value="SRP"/>
</dbReference>
<dbReference type="GO" id="GO:0003924">
    <property type="term" value="F:GTPase activity"/>
    <property type="evidence" value="ECO:0007669"/>
    <property type="project" value="UniProtKB-UniRule"/>
</dbReference>
<keyword evidence="6 9" id="KW-0733">Signal recognition particle</keyword>
<evidence type="ECO:0000256" key="7">
    <source>
        <dbReference type="ARBA" id="ARBA00023274"/>
    </source>
</evidence>
<dbReference type="SMART" id="SM00963">
    <property type="entry name" value="SRP54_N"/>
    <property type="match status" value="1"/>
</dbReference>
<dbReference type="InterPro" id="IPR042101">
    <property type="entry name" value="SRP54_N_sf"/>
</dbReference>
<accession>A0A2A9HGR0</accession>
<dbReference type="PANTHER" id="PTHR11564:SF5">
    <property type="entry name" value="SIGNAL RECOGNITION PARTICLE SUBUNIT SRP54"/>
    <property type="match status" value="1"/>
</dbReference>
<dbReference type="InterPro" id="IPR022941">
    <property type="entry name" value="SRP54"/>
</dbReference>
<dbReference type="Proteomes" id="UP000223071">
    <property type="component" value="Unassembled WGS sequence"/>
</dbReference>
<keyword evidence="9" id="KW-0963">Cytoplasm</keyword>
<dbReference type="HAMAP" id="MF_00306">
    <property type="entry name" value="SRP54"/>
    <property type="match status" value="1"/>
</dbReference>
<evidence type="ECO:0000259" key="10">
    <source>
        <dbReference type="PROSITE" id="PS00300"/>
    </source>
</evidence>
<evidence type="ECO:0000313" key="12">
    <source>
        <dbReference type="Proteomes" id="UP000223071"/>
    </source>
</evidence>
<keyword evidence="3 9" id="KW-0378">Hydrolase</keyword>
<dbReference type="InterPro" id="IPR013822">
    <property type="entry name" value="Signal_recog_particl_SRP54_hlx"/>
</dbReference>
<dbReference type="SUPFAM" id="SSF47446">
    <property type="entry name" value="Signal peptide-binding domain"/>
    <property type="match status" value="1"/>
</dbReference>
<comment type="domain">
    <text evidence="9">Composed of three domains: the N-terminal N domain, which is responsible for interactions with the ribosome, the central G domain, which binds GTP, and the C-terminal M domain, which binds the RNA and the signal sequence of the RNC.</text>
</comment>
<dbReference type="PROSITE" id="PS00300">
    <property type="entry name" value="SRP54"/>
    <property type="match status" value="1"/>
</dbReference>
<evidence type="ECO:0000256" key="3">
    <source>
        <dbReference type="ARBA" id="ARBA00022801"/>
    </source>
</evidence>
<dbReference type="GO" id="GO:0005525">
    <property type="term" value="F:GTP binding"/>
    <property type="evidence" value="ECO:0007669"/>
    <property type="project" value="UniProtKB-UniRule"/>
</dbReference>
<evidence type="ECO:0000256" key="1">
    <source>
        <dbReference type="ARBA" id="ARBA00005450"/>
    </source>
</evidence>
<gene>
    <name evidence="9" type="primary">ffh</name>
    <name evidence="11" type="ORF">A9A59_2485</name>
</gene>
<dbReference type="EC" id="3.6.5.4" evidence="9"/>
<dbReference type="InterPro" id="IPR004125">
    <property type="entry name" value="Signal_recog_particle_SRP54_M"/>
</dbReference>
<protein>
    <recommendedName>
        <fullName evidence="9">Signal recognition particle protein</fullName>
        <ecNumber evidence="9">3.6.5.4</ecNumber>
    </recommendedName>
    <alternativeName>
        <fullName evidence="9">Fifty-four homolog</fullName>
    </alternativeName>
</protein>
<feature type="binding site" evidence="9">
    <location>
        <begin position="107"/>
        <end position="114"/>
    </location>
    <ligand>
        <name>GTP</name>
        <dbReference type="ChEBI" id="CHEBI:37565"/>
    </ligand>
</feature>
<comment type="function">
    <text evidence="9">Involved in targeting and insertion of nascent membrane proteins into the cytoplasmic membrane. Binds to the hydrophobic signal sequence of the ribosome-nascent chain (RNC) as it emerges from the ribosomes. The SRP-RNC complex is then targeted to the cytoplasmic membrane where it interacts with the SRP receptor FtsY.</text>
</comment>
<dbReference type="Pfam" id="PF02978">
    <property type="entry name" value="SRP_SPB"/>
    <property type="match status" value="1"/>
</dbReference>
<dbReference type="SMART" id="SM00382">
    <property type="entry name" value="AAA"/>
    <property type="match status" value="1"/>
</dbReference>
<evidence type="ECO:0000313" key="11">
    <source>
        <dbReference type="EMBL" id="PFG75217.1"/>
    </source>
</evidence>
<dbReference type="FunFam" id="3.40.50.300:FF:000022">
    <property type="entry name" value="Signal recognition particle 54 kDa subunit"/>
    <property type="match status" value="1"/>
</dbReference>
<evidence type="ECO:0000256" key="4">
    <source>
        <dbReference type="ARBA" id="ARBA00022884"/>
    </source>
</evidence>
<evidence type="ECO:0000256" key="2">
    <source>
        <dbReference type="ARBA" id="ARBA00022741"/>
    </source>
</evidence>
<evidence type="ECO:0000256" key="9">
    <source>
        <dbReference type="HAMAP-Rule" id="MF_00306"/>
    </source>
</evidence>
<dbReference type="GO" id="GO:0048500">
    <property type="term" value="C:signal recognition particle"/>
    <property type="evidence" value="ECO:0007669"/>
    <property type="project" value="UniProtKB-UniRule"/>
</dbReference>
<dbReference type="CDD" id="cd18539">
    <property type="entry name" value="SRP_G"/>
    <property type="match status" value="1"/>
</dbReference>
<keyword evidence="2 9" id="KW-0547">Nucleotide-binding</keyword>
<keyword evidence="5 9" id="KW-0342">GTP-binding</keyword>
<keyword evidence="4 9" id="KW-0694">RNA-binding</keyword>
<dbReference type="Pfam" id="PF02881">
    <property type="entry name" value="SRP54_N"/>
    <property type="match status" value="1"/>
</dbReference>
<comment type="subunit">
    <text evidence="9">Part of the signal recognition particle protein translocation system, which is composed of SRP and FtsY.</text>
</comment>
<evidence type="ECO:0000256" key="5">
    <source>
        <dbReference type="ARBA" id="ARBA00023134"/>
    </source>
</evidence>
<evidence type="ECO:0000256" key="6">
    <source>
        <dbReference type="ARBA" id="ARBA00023135"/>
    </source>
</evidence>
<dbReference type="SUPFAM" id="SSF52540">
    <property type="entry name" value="P-loop containing nucleoside triphosphate hydrolases"/>
    <property type="match status" value="1"/>
</dbReference>
<dbReference type="Gene3D" id="3.40.50.300">
    <property type="entry name" value="P-loop containing nucleotide triphosphate hydrolases"/>
    <property type="match status" value="1"/>
</dbReference>
<dbReference type="Gene3D" id="1.20.120.140">
    <property type="entry name" value="Signal recognition particle SRP54, nucleotide-binding domain"/>
    <property type="match status" value="1"/>
</dbReference>
<dbReference type="InterPro" id="IPR027417">
    <property type="entry name" value="P-loop_NTPase"/>
</dbReference>
<feature type="domain" description="SRP54-type proteins GTP-binding" evidence="10">
    <location>
        <begin position="268"/>
        <end position="281"/>
    </location>
</feature>
<comment type="subcellular location">
    <subcellularLocation>
        <location evidence="9">Cytoplasm</location>
    </subcellularLocation>
    <text evidence="9">The SRP-RNC complex is targeted to the cytoplasmic membrane.</text>
</comment>
<comment type="catalytic activity">
    <reaction evidence="8 9">
        <text>GTP + H2O = GDP + phosphate + H(+)</text>
        <dbReference type="Rhea" id="RHEA:19669"/>
        <dbReference type="ChEBI" id="CHEBI:15377"/>
        <dbReference type="ChEBI" id="CHEBI:15378"/>
        <dbReference type="ChEBI" id="CHEBI:37565"/>
        <dbReference type="ChEBI" id="CHEBI:43474"/>
        <dbReference type="ChEBI" id="CHEBI:58189"/>
        <dbReference type="EC" id="3.6.5.4"/>
    </reaction>
</comment>
<feature type="binding site" evidence="9">
    <location>
        <begin position="247"/>
        <end position="250"/>
    </location>
    <ligand>
        <name>GTP</name>
        <dbReference type="ChEBI" id="CHEBI:37565"/>
    </ligand>
</feature>
<dbReference type="RefSeq" id="WP_098504546.1">
    <property type="nucleotide sequence ID" value="NZ_PDJQ01000001.1"/>
</dbReference>
<keyword evidence="7 9" id="KW-0687">Ribonucleoprotein</keyword>
<keyword evidence="12" id="KW-1185">Reference proteome</keyword>
<dbReference type="PANTHER" id="PTHR11564">
    <property type="entry name" value="SIGNAL RECOGNITION PARTICLE 54K PROTEIN SRP54"/>
    <property type="match status" value="1"/>
</dbReference>
<sequence>MFETLTERLQGAFKKFGSRGIVTEEDLDQALREVRMAMLEADVNFRVVREFTQRVREKALGAEVLRSLTPAQQVIDIVHQELVDMLGGEAPKLATASRPPTVIMLVGLQGSGKTTSAAKLANLLKKQRLRPLLAACDIYRPAAVDQLVTLARALDVPIHEEGTSVGPAVIAQNALEKAKRMGATHLIVDTAGRLHIDEDMMNEVAELRRLLQPEEVLFVADAMAGQDAVNAAKEFHERVGTTGLILTKMDGDARGGAALSIRAVTGVPVKFIGVGEKADALEPFYPDRLASRILGMGDLLTLIEKAKETMGEEDTEAFKEKLKKGTFDLQDFIEQLRKVRKMGPLGQLVSMLPGFNRIKMQLQVDEIDDRFFAQAEAIVLSMTPWERRHPEKIDGKRRKRIARGSGTDPAQVNQLLKQFFEARKIAKTLSTGKMPLFR</sequence>
<organism evidence="11 12">
    <name type="scientific">Tepidiforma thermophila (strain KCTC 52669 / CGMCC 1.13589 / G233)</name>
    <dbReference type="NCBI Taxonomy" id="2761530"/>
    <lineage>
        <taxon>Bacteria</taxon>
        <taxon>Bacillati</taxon>
        <taxon>Chloroflexota</taxon>
        <taxon>Tepidiformia</taxon>
        <taxon>Tepidiformales</taxon>
        <taxon>Tepidiformaceae</taxon>
        <taxon>Tepidiforma</taxon>
    </lineage>
</organism>
<dbReference type="GO" id="GO:0008312">
    <property type="term" value="F:7S RNA binding"/>
    <property type="evidence" value="ECO:0007669"/>
    <property type="project" value="InterPro"/>
</dbReference>
<reference evidence="11 12" key="1">
    <citation type="submission" date="2017-09" db="EMBL/GenBank/DDBJ databases">
        <title>Sequencing the genomes of two abundant thermophiles in Great Basin hot springs: Thermocrinis jamiesonii and novel Chloroflexi Thermoflexus hugenholtzii.</title>
        <authorList>
            <person name="Hedlund B."/>
        </authorList>
    </citation>
    <scope>NUCLEOTIDE SEQUENCE [LARGE SCALE GENOMIC DNA]</scope>
    <source>
        <strain evidence="11 12">G233</strain>
    </source>
</reference>
<evidence type="ECO:0000256" key="8">
    <source>
        <dbReference type="ARBA" id="ARBA00048027"/>
    </source>
</evidence>
<dbReference type="InterPro" id="IPR000897">
    <property type="entry name" value="SRP54_GTPase_dom"/>
</dbReference>
<dbReference type="Gene3D" id="1.10.260.30">
    <property type="entry name" value="Signal recognition particle, SRP54 subunit, M-domain"/>
    <property type="match status" value="1"/>
</dbReference>
<dbReference type="InterPro" id="IPR036891">
    <property type="entry name" value="Signal_recog_part_SRP54_M_sf"/>
</dbReference>
<dbReference type="EMBL" id="PDJQ01000001">
    <property type="protein sequence ID" value="PFG75217.1"/>
    <property type="molecule type" value="Genomic_DNA"/>
</dbReference>
<name>A0A2A9HGR0_TEPT2</name>
<proteinExistence type="inferred from homology"/>
<dbReference type="NCBIfam" id="TIGR00959">
    <property type="entry name" value="ffh"/>
    <property type="match status" value="1"/>
</dbReference>
<dbReference type="SMART" id="SM00962">
    <property type="entry name" value="SRP54"/>
    <property type="match status" value="1"/>
</dbReference>
<dbReference type="AlphaFoldDB" id="A0A2A9HGR0"/>
<feature type="binding site" evidence="9">
    <location>
        <begin position="189"/>
        <end position="193"/>
    </location>
    <ligand>
        <name>GTP</name>
        <dbReference type="ChEBI" id="CHEBI:37565"/>
    </ligand>
</feature>
<comment type="similarity">
    <text evidence="1 9">Belongs to the GTP-binding SRP family. SRP54 subfamily.</text>
</comment>
<dbReference type="GO" id="GO:0006614">
    <property type="term" value="P:SRP-dependent cotranslational protein targeting to membrane"/>
    <property type="evidence" value="ECO:0007669"/>
    <property type="project" value="InterPro"/>
</dbReference>